<dbReference type="InterPro" id="IPR000383">
    <property type="entry name" value="Xaa-Pro-like_dom"/>
</dbReference>
<dbReference type="InParanoid" id="I1BV87"/>
<evidence type="ECO:0000313" key="2">
    <source>
        <dbReference type="EMBL" id="EIE80117.1"/>
    </source>
</evidence>
<dbReference type="GeneID" id="93611793"/>
<gene>
    <name evidence="2" type="ORF">RO3G_04822</name>
</gene>
<dbReference type="Gene3D" id="3.40.50.1820">
    <property type="entry name" value="alpha/beta hydrolase"/>
    <property type="match status" value="1"/>
</dbReference>
<accession>I1BV87</accession>
<dbReference type="SUPFAM" id="SSF53474">
    <property type="entry name" value="alpha/beta-Hydrolases"/>
    <property type="match status" value="1"/>
</dbReference>
<dbReference type="Proteomes" id="UP000009138">
    <property type="component" value="Unassembled WGS sequence"/>
</dbReference>
<dbReference type="AlphaFoldDB" id="I1BV87"/>
<dbReference type="EMBL" id="CH476734">
    <property type="protein sequence ID" value="EIE80117.1"/>
    <property type="molecule type" value="Genomic_DNA"/>
</dbReference>
<evidence type="ECO:0000313" key="3">
    <source>
        <dbReference type="Proteomes" id="UP000009138"/>
    </source>
</evidence>
<keyword evidence="3" id="KW-1185">Reference proteome</keyword>
<evidence type="ECO:0000259" key="1">
    <source>
        <dbReference type="Pfam" id="PF02129"/>
    </source>
</evidence>
<dbReference type="STRING" id="246409.I1BV87"/>
<protein>
    <recommendedName>
        <fullName evidence="1">Xaa-Pro dipeptidyl-peptidase-like domain-containing protein</fullName>
    </recommendedName>
</protein>
<dbReference type="InterPro" id="IPR029058">
    <property type="entry name" value="AB_hydrolase_fold"/>
</dbReference>
<dbReference type="VEuPathDB" id="FungiDB:RO3G_04822"/>
<dbReference type="Pfam" id="PF02129">
    <property type="entry name" value="Peptidase_S15"/>
    <property type="match status" value="1"/>
</dbReference>
<dbReference type="PANTHER" id="PTHR42103:SF2">
    <property type="entry name" value="AB HYDROLASE-1 DOMAIN-CONTAINING PROTEIN"/>
    <property type="match status" value="1"/>
</dbReference>
<sequence>MLIESKDKILIEISPKYQGKTHPYGPLGGNMNNNVVIALQKYFLSQGYITVCLNFRGCGHSQGKTSWTGMPEREDYISVINLILDATHLDYKNLNFPKVNRLILCVNNSKVSNS</sequence>
<dbReference type="OrthoDB" id="10260961at2759"/>
<dbReference type="PANTHER" id="PTHR42103">
    <property type="entry name" value="ALPHA/BETA-HYDROLASES SUPERFAMILY PROTEIN"/>
    <property type="match status" value="1"/>
</dbReference>
<name>I1BV87_RHIO9</name>
<feature type="domain" description="Xaa-Pro dipeptidyl-peptidase-like" evidence="1">
    <location>
        <begin position="23"/>
        <end position="81"/>
    </location>
</feature>
<dbReference type="RefSeq" id="XP_067515513.1">
    <property type="nucleotide sequence ID" value="XM_067659412.1"/>
</dbReference>
<organism evidence="2 3">
    <name type="scientific">Rhizopus delemar (strain RA 99-880 / ATCC MYA-4621 / FGSC 9543 / NRRL 43880)</name>
    <name type="common">Mucormycosis agent</name>
    <name type="synonym">Rhizopus arrhizus var. delemar</name>
    <dbReference type="NCBI Taxonomy" id="246409"/>
    <lineage>
        <taxon>Eukaryota</taxon>
        <taxon>Fungi</taxon>
        <taxon>Fungi incertae sedis</taxon>
        <taxon>Mucoromycota</taxon>
        <taxon>Mucoromycotina</taxon>
        <taxon>Mucoromycetes</taxon>
        <taxon>Mucorales</taxon>
        <taxon>Mucorineae</taxon>
        <taxon>Rhizopodaceae</taxon>
        <taxon>Rhizopus</taxon>
    </lineage>
</organism>
<reference evidence="2 3" key="1">
    <citation type="journal article" date="2009" name="PLoS Genet.">
        <title>Genomic analysis of the basal lineage fungus Rhizopus oryzae reveals a whole-genome duplication.</title>
        <authorList>
            <person name="Ma L.-J."/>
            <person name="Ibrahim A.S."/>
            <person name="Skory C."/>
            <person name="Grabherr M.G."/>
            <person name="Burger G."/>
            <person name="Butler M."/>
            <person name="Elias M."/>
            <person name="Idnurm A."/>
            <person name="Lang B.F."/>
            <person name="Sone T."/>
            <person name="Abe A."/>
            <person name="Calvo S.E."/>
            <person name="Corrochano L.M."/>
            <person name="Engels R."/>
            <person name="Fu J."/>
            <person name="Hansberg W."/>
            <person name="Kim J.-M."/>
            <person name="Kodira C.D."/>
            <person name="Koehrsen M.J."/>
            <person name="Liu B."/>
            <person name="Miranda-Saavedra D."/>
            <person name="O'Leary S."/>
            <person name="Ortiz-Castellanos L."/>
            <person name="Poulter R."/>
            <person name="Rodriguez-Romero J."/>
            <person name="Ruiz-Herrera J."/>
            <person name="Shen Y.-Q."/>
            <person name="Zeng Q."/>
            <person name="Galagan J."/>
            <person name="Birren B.W."/>
            <person name="Cuomo C.A."/>
            <person name="Wickes B.L."/>
        </authorList>
    </citation>
    <scope>NUCLEOTIDE SEQUENCE [LARGE SCALE GENOMIC DNA]</scope>
    <source>
        <strain evidence="3">RA 99-880 / ATCC MYA-4621 / FGSC 9543 / NRRL 43880</strain>
    </source>
</reference>
<dbReference type="GO" id="GO:0016787">
    <property type="term" value="F:hydrolase activity"/>
    <property type="evidence" value="ECO:0007669"/>
    <property type="project" value="InterPro"/>
</dbReference>
<dbReference type="eggNOG" id="ENOG502S64J">
    <property type="taxonomic scope" value="Eukaryota"/>
</dbReference>
<proteinExistence type="predicted"/>